<dbReference type="GO" id="GO:0003677">
    <property type="term" value="F:DNA binding"/>
    <property type="evidence" value="ECO:0007669"/>
    <property type="project" value="UniProtKB-KW"/>
</dbReference>
<dbReference type="Gene3D" id="1.10.10.10">
    <property type="entry name" value="Winged helix-like DNA-binding domain superfamily/Winged helix DNA-binding domain"/>
    <property type="match status" value="1"/>
</dbReference>
<evidence type="ECO:0000259" key="4">
    <source>
        <dbReference type="PROSITE" id="PS50949"/>
    </source>
</evidence>
<keyword evidence="2 5" id="KW-0238">DNA-binding</keyword>
<reference evidence="5 6" key="1">
    <citation type="submission" date="2016-11" db="EMBL/GenBank/DDBJ databases">
        <authorList>
            <person name="Jaros S."/>
            <person name="Januszkiewicz K."/>
            <person name="Wedrychowicz H."/>
        </authorList>
    </citation>
    <scope>NUCLEOTIDE SEQUENCE [LARGE SCALE GENOMIC DNA]</scope>
    <source>
        <strain evidence="5 6">DSM 14916</strain>
    </source>
</reference>
<dbReference type="SMART" id="SM00345">
    <property type="entry name" value="HTH_GNTR"/>
    <property type="match status" value="1"/>
</dbReference>
<dbReference type="Pfam" id="PF00392">
    <property type="entry name" value="GntR"/>
    <property type="match status" value="1"/>
</dbReference>
<dbReference type="InterPro" id="IPR036390">
    <property type="entry name" value="WH_DNA-bd_sf"/>
</dbReference>
<dbReference type="InterPro" id="IPR000524">
    <property type="entry name" value="Tscrpt_reg_HTH_GntR"/>
</dbReference>
<dbReference type="PANTHER" id="PTHR43537">
    <property type="entry name" value="TRANSCRIPTIONAL REGULATOR, GNTR FAMILY"/>
    <property type="match status" value="1"/>
</dbReference>
<dbReference type="AlphaFoldDB" id="A0A1M6FK89"/>
<proteinExistence type="predicted"/>
<evidence type="ECO:0000256" key="2">
    <source>
        <dbReference type="ARBA" id="ARBA00023125"/>
    </source>
</evidence>
<dbReference type="OrthoDB" id="9028214at2"/>
<dbReference type="Proteomes" id="UP000184387">
    <property type="component" value="Unassembled WGS sequence"/>
</dbReference>
<dbReference type="PANTHER" id="PTHR43537:SF5">
    <property type="entry name" value="UXU OPERON TRANSCRIPTIONAL REGULATOR"/>
    <property type="match status" value="1"/>
</dbReference>
<dbReference type="SUPFAM" id="SSF46785">
    <property type="entry name" value="Winged helix' DNA-binding domain"/>
    <property type="match status" value="1"/>
</dbReference>
<sequence length="239" mass="26419">MRAPIISSPRWLARGSGQAPTGYPEQARAVPLKDQAYEIIRHHIITCRFAPGEKLNEAQVAEALGLSRMPVRHALARLRLEGLVTIRPRKGIEVRPIDPAELLQIIEARTVNECHAARLAAGRFTPEEVAALDSVLDETAAALKRHDTEAMMLLDKAFHSTIARASGNPVFFDILSNLHDRAVRFWFISLEQEAHQDSVLQEHRAIRDALAARDAEAAALAMANHIAAFRQNVMLLIGA</sequence>
<dbReference type="RefSeq" id="WP_086061978.1">
    <property type="nucleotide sequence ID" value="NZ_FQZF01000007.1"/>
</dbReference>
<dbReference type="GO" id="GO:0003700">
    <property type="term" value="F:DNA-binding transcription factor activity"/>
    <property type="evidence" value="ECO:0007669"/>
    <property type="project" value="InterPro"/>
</dbReference>
<gene>
    <name evidence="5" type="ORF">SAMN02745194_01481</name>
</gene>
<organism evidence="5 6">
    <name type="scientific">Muricoccus roseus</name>
    <dbReference type="NCBI Taxonomy" id="198092"/>
    <lineage>
        <taxon>Bacteria</taxon>
        <taxon>Pseudomonadati</taxon>
        <taxon>Pseudomonadota</taxon>
        <taxon>Alphaproteobacteria</taxon>
        <taxon>Acetobacterales</taxon>
        <taxon>Roseomonadaceae</taxon>
        <taxon>Muricoccus</taxon>
    </lineage>
</organism>
<evidence type="ECO:0000313" key="5">
    <source>
        <dbReference type="EMBL" id="SHI98107.1"/>
    </source>
</evidence>
<protein>
    <submittedName>
        <fullName evidence="5">DNA-binding transcriptional regulator, GntR family</fullName>
    </submittedName>
</protein>
<dbReference type="EMBL" id="FQZF01000007">
    <property type="protein sequence ID" value="SHI98107.1"/>
    <property type="molecule type" value="Genomic_DNA"/>
</dbReference>
<accession>A0A1M6FK89</accession>
<evidence type="ECO:0000256" key="3">
    <source>
        <dbReference type="ARBA" id="ARBA00023163"/>
    </source>
</evidence>
<dbReference type="InterPro" id="IPR011711">
    <property type="entry name" value="GntR_C"/>
</dbReference>
<dbReference type="STRING" id="198092.SAMN02745194_01481"/>
<dbReference type="CDD" id="cd07377">
    <property type="entry name" value="WHTH_GntR"/>
    <property type="match status" value="1"/>
</dbReference>
<dbReference type="Pfam" id="PF07729">
    <property type="entry name" value="FCD"/>
    <property type="match status" value="1"/>
</dbReference>
<feature type="domain" description="HTH gntR-type" evidence="4">
    <location>
        <begin position="30"/>
        <end position="97"/>
    </location>
</feature>
<keyword evidence="3" id="KW-0804">Transcription</keyword>
<dbReference type="InterPro" id="IPR008920">
    <property type="entry name" value="TF_FadR/GntR_C"/>
</dbReference>
<dbReference type="Gene3D" id="1.20.120.530">
    <property type="entry name" value="GntR ligand-binding domain-like"/>
    <property type="match status" value="1"/>
</dbReference>
<dbReference type="SUPFAM" id="SSF48008">
    <property type="entry name" value="GntR ligand-binding domain-like"/>
    <property type="match status" value="1"/>
</dbReference>
<keyword evidence="1" id="KW-0805">Transcription regulation</keyword>
<evidence type="ECO:0000256" key="1">
    <source>
        <dbReference type="ARBA" id="ARBA00023015"/>
    </source>
</evidence>
<dbReference type="PROSITE" id="PS50949">
    <property type="entry name" value="HTH_GNTR"/>
    <property type="match status" value="1"/>
</dbReference>
<keyword evidence="6" id="KW-1185">Reference proteome</keyword>
<evidence type="ECO:0000313" key="6">
    <source>
        <dbReference type="Proteomes" id="UP000184387"/>
    </source>
</evidence>
<dbReference type="SMART" id="SM00895">
    <property type="entry name" value="FCD"/>
    <property type="match status" value="1"/>
</dbReference>
<dbReference type="InterPro" id="IPR036388">
    <property type="entry name" value="WH-like_DNA-bd_sf"/>
</dbReference>
<name>A0A1M6FK89_9PROT</name>